<dbReference type="EMBL" id="QZKI01000143">
    <property type="protein sequence ID" value="RJP64074.1"/>
    <property type="molecule type" value="Genomic_DNA"/>
</dbReference>
<protein>
    <submittedName>
        <fullName evidence="3">DUF3488 domain-containing protein</fullName>
    </submittedName>
</protein>
<feature type="transmembrane region" description="Helical" evidence="1">
    <location>
        <begin position="664"/>
        <end position="681"/>
    </location>
</feature>
<dbReference type="SUPFAM" id="SSF54001">
    <property type="entry name" value="Cysteine proteinases"/>
    <property type="match status" value="1"/>
</dbReference>
<dbReference type="AlphaFoldDB" id="A0A419EN26"/>
<dbReference type="Pfam" id="PF01841">
    <property type="entry name" value="Transglut_core"/>
    <property type="match status" value="1"/>
</dbReference>
<feature type="domain" description="Transglutaminase-like" evidence="2">
    <location>
        <begin position="513"/>
        <end position="584"/>
    </location>
</feature>
<dbReference type="Gene3D" id="3.10.620.30">
    <property type="match status" value="1"/>
</dbReference>
<feature type="transmembrane region" description="Helical" evidence="1">
    <location>
        <begin position="162"/>
        <end position="182"/>
    </location>
</feature>
<name>A0A419EN26_9BACT</name>
<proteinExistence type="predicted"/>
<evidence type="ECO:0000313" key="3">
    <source>
        <dbReference type="EMBL" id="RJP64074.1"/>
    </source>
</evidence>
<feature type="transmembrane region" description="Helical" evidence="1">
    <location>
        <begin position="203"/>
        <end position="226"/>
    </location>
</feature>
<evidence type="ECO:0000259" key="2">
    <source>
        <dbReference type="SMART" id="SM00460"/>
    </source>
</evidence>
<dbReference type="PANTHER" id="PTHR42736">
    <property type="entry name" value="PROTEIN-GLUTAMINE GAMMA-GLUTAMYLTRANSFERASE"/>
    <property type="match status" value="1"/>
</dbReference>
<dbReference type="PANTHER" id="PTHR42736:SF1">
    <property type="entry name" value="PROTEIN-GLUTAMINE GAMMA-GLUTAMYLTRANSFERASE"/>
    <property type="match status" value="1"/>
</dbReference>
<keyword evidence="1" id="KW-1133">Transmembrane helix</keyword>
<dbReference type="InterPro" id="IPR025403">
    <property type="entry name" value="TgpA-like_C"/>
</dbReference>
<sequence length="798" mass="90815">MHLRQVRRGSTYYWATQRRCRSEVFSTYRGGRRMSLDTRLRLCGYILALLGLWAVTLTEYFSPLWLIGGTAIVVIAWFYEGSRTYRDAAKRIWLALAVCMLLFFPFDVALFGNLLIPAVHLSMFAQAYSLLNPKGMKAYRRMLLVSFVQLLAATNLTSGMAFAVILTAYCITAVYCVALMYLQRGMQTFGKSANGADGEQRAPAGLLASSAFWSIVLVPVSLALFYSAPRMHYALIARGNPTEVLNQMNRAGQRAGFTKTIELGTFGRIQQDQTLVLRVDVSGGPAALKGPVRWRGGALNIYDGVAWGSSRDYFPYYNGKRWDTGGRNFGMIFPRGNDLYILDEDFANYEDVAQFDAVPNLVKQVFYVEIPYSDTVFGTGKLKAIHGPFRFGIGQDFNQSLTMNNRQALPELISYTVYAAVEQPDGSKLREISYEEMQELIEDESYGYYTATHYLQLPTSLNPRVRELAQEVARRAETPYDKVASLQKFLETEFTYSLDLARPMTDDPLYDFLFISRSGHCEYFATAMTIMTRCIGIPSRLARGFQQGDWNEDGGFFEVRQRDAHAWVEVYFPGYGWVPFDPSPRGEADQYFDSRQSPVMKALTRRLLTLQILWRRHVVGYNETARLRLFGEIRDLVFRRVPQGIMRLPGMILHVVLSLSPGQWVLLALPVALAVGIIAALRRARADILFALPWPRKRLGRVHHHIIFYGHMLRLLEKVKIRKPAHMTPHEFLEVPAVSNHPMFDDIRQLTALYYRVRFGNTSLAAAEATAIKDGLRRLRQSTPGILRSHFFKLHQTE</sequence>
<dbReference type="Pfam" id="PF11992">
    <property type="entry name" value="TgpA_N"/>
    <property type="match status" value="1"/>
</dbReference>
<feature type="transmembrane region" description="Helical" evidence="1">
    <location>
        <begin position="91"/>
        <end position="108"/>
    </location>
</feature>
<gene>
    <name evidence="3" type="ORF">C4532_19820</name>
</gene>
<dbReference type="InterPro" id="IPR002931">
    <property type="entry name" value="Transglutaminase-like"/>
</dbReference>
<dbReference type="InterPro" id="IPR021878">
    <property type="entry name" value="TgpA_N"/>
</dbReference>
<organism evidence="3 4">
    <name type="scientific">Candidatus Abyssobacteria bacterium SURF_17</name>
    <dbReference type="NCBI Taxonomy" id="2093361"/>
    <lineage>
        <taxon>Bacteria</taxon>
        <taxon>Pseudomonadati</taxon>
        <taxon>Candidatus Hydrogenedentota</taxon>
        <taxon>Candidatus Abyssobacteria</taxon>
    </lineage>
</organism>
<evidence type="ECO:0000313" key="4">
    <source>
        <dbReference type="Proteomes" id="UP000285961"/>
    </source>
</evidence>
<keyword evidence="1" id="KW-0812">Transmembrane</keyword>
<feature type="transmembrane region" description="Helical" evidence="1">
    <location>
        <begin position="61"/>
        <end position="79"/>
    </location>
</feature>
<dbReference type="Proteomes" id="UP000285961">
    <property type="component" value="Unassembled WGS sequence"/>
</dbReference>
<dbReference type="InterPro" id="IPR052901">
    <property type="entry name" value="Bact_TGase-like"/>
</dbReference>
<dbReference type="SMART" id="SM00460">
    <property type="entry name" value="TGc"/>
    <property type="match status" value="1"/>
</dbReference>
<feature type="transmembrane region" description="Helical" evidence="1">
    <location>
        <begin position="38"/>
        <end position="55"/>
    </location>
</feature>
<comment type="caution">
    <text evidence="3">The sequence shown here is derived from an EMBL/GenBank/DDBJ whole genome shotgun (WGS) entry which is preliminary data.</text>
</comment>
<dbReference type="Pfam" id="PF13559">
    <property type="entry name" value="DUF4129"/>
    <property type="match status" value="1"/>
</dbReference>
<evidence type="ECO:0000256" key="1">
    <source>
        <dbReference type="SAM" id="Phobius"/>
    </source>
</evidence>
<dbReference type="InterPro" id="IPR038765">
    <property type="entry name" value="Papain-like_cys_pep_sf"/>
</dbReference>
<accession>A0A419EN26</accession>
<reference evidence="3 4" key="1">
    <citation type="journal article" date="2017" name="ISME J.">
        <title>Energy and carbon metabolisms in a deep terrestrial subsurface fluid microbial community.</title>
        <authorList>
            <person name="Momper L."/>
            <person name="Jungbluth S.P."/>
            <person name="Lee M.D."/>
            <person name="Amend J.P."/>
        </authorList>
    </citation>
    <scope>NUCLEOTIDE SEQUENCE [LARGE SCALE GENOMIC DNA]</scope>
    <source>
        <strain evidence="3">SURF_17</strain>
    </source>
</reference>
<keyword evidence="1" id="KW-0472">Membrane</keyword>